<comment type="subcellular location">
    <subcellularLocation>
        <location evidence="1">Endomembrane system</location>
        <topology evidence="1">Multi-pass membrane protein</topology>
    </subcellularLocation>
</comment>
<evidence type="ECO:0000313" key="9">
    <source>
        <dbReference type="EMBL" id="MCQ8130922.1"/>
    </source>
</evidence>
<evidence type="ECO:0000256" key="1">
    <source>
        <dbReference type="ARBA" id="ARBA00004127"/>
    </source>
</evidence>
<dbReference type="EMBL" id="JANIBK010000265">
    <property type="protein sequence ID" value="MCQ8130922.1"/>
    <property type="molecule type" value="Genomic_DNA"/>
</dbReference>
<sequence length="202" mass="23024">AAGWAAERNIGLFHAVPAPMWLSFAGSLLLLDLAIYAQHVAAHRWRWFWRLHQVHHSDTDFDTTTAVRFHPLEIMLSMAYKVLLVVALGAEPSAVIAFEIILNGCALFNHGNVGLPPTYEQSLRYLLVTPDMHRIHHSALQTETDSNYGFSLSCWDRLFNTYCPQSRQPQTAMRIGLNGFRDTNELGFLHLLAMPFRPLRKR</sequence>
<dbReference type="PANTHER" id="PTHR21624">
    <property type="entry name" value="STEROL DESATURASE-RELATED PROTEIN"/>
    <property type="match status" value="1"/>
</dbReference>
<dbReference type="InterPro" id="IPR051689">
    <property type="entry name" value="Sterol_desaturase/TMEM195"/>
</dbReference>
<evidence type="ECO:0000313" key="10">
    <source>
        <dbReference type="Proteomes" id="UP001524586"/>
    </source>
</evidence>
<keyword evidence="6 7" id="KW-0472">Membrane</keyword>
<dbReference type="RefSeq" id="WP_256617317.1">
    <property type="nucleotide sequence ID" value="NZ_JANIBK010000265.1"/>
</dbReference>
<gene>
    <name evidence="9" type="ORF">NP596_20875</name>
</gene>
<dbReference type="Proteomes" id="UP001524586">
    <property type="component" value="Unassembled WGS sequence"/>
</dbReference>
<organism evidence="9 10">
    <name type="scientific">Methylomonas rivi</name>
    <dbReference type="NCBI Taxonomy" id="2952226"/>
    <lineage>
        <taxon>Bacteria</taxon>
        <taxon>Pseudomonadati</taxon>
        <taxon>Pseudomonadota</taxon>
        <taxon>Gammaproteobacteria</taxon>
        <taxon>Methylococcales</taxon>
        <taxon>Methylococcaceae</taxon>
        <taxon>Methylomonas</taxon>
    </lineage>
</organism>
<evidence type="ECO:0000256" key="7">
    <source>
        <dbReference type="SAM" id="Phobius"/>
    </source>
</evidence>
<evidence type="ECO:0000259" key="8">
    <source>
        <dbReference type="Pfam" id="PF04116"/>
    </source>
</evidence>
<keyword evidence="5" id="KW-0443">Lipid metabolism</keyword>
<proteinExistence type="predicted"/>
<evidence type="ECO:0000256" key="4">
    <source>
        <dbReference type="ARBA" id="ARBA00023002"/>
    </source>
</evidence>
<name>A0ABT1UAN5_9GAMM</name>
<evidence type="ECO:0000256" key="5">
    <source>
        <dbReference type="ARBA" id="ARBA00023098"/>
    </source>
</evidence>
<dbReference type="InterPro" id="IPR006694">
    <property type="entry name" value="Fatty_acid_hydroxylase"/>
</dbReference>
<keyword evidence="3 7" id="KW-1133">Transmembrane helix</keyword>
<feature type="transmembrane region" description="Helical" evidence="7">
    <location>
        <begin position="20"/>
        <end position="37"/>
    </location>
</feature>
<dbReference type="Pfam" id="PF04116">
    <property type="entry name" value="FA_hydroxylase"/>
    <property type="match status" value="1"/>
</dbReference>
<protein>
    <submittedName>
        <fullName evidence="9">Sterol desaturase family protein</fullName>
    </submittedName>
</protein>
<feature type="non-terminal residue" evidence="9">
    <location>
        <position position="1"/>
    </location>
</feature>
<evidence type="ECO:0000256" key="6">
    <source>
        <dbReference type="ARBA" id="ARBA00023136"/>
    </source>
</evidence>
<evidence type="ECO:0000256" key="3">
    <source>
        <dbReference type="ARBA" id="ARBA00022989"/>
    </source>
</evidence>
<reference evidence="9 10" key="1">
    <citation type="submission" date="2022-07" db="EMBL/GenBank/DDBJ databases">
        <title>Methylomonas rivi sp. nov., Methylomonas rosea sp. nov., Methylomonas aureus sp. nov. and Methylomonas subterranea sp. nov., four novel methanotrophs isolated from a freshwater creek and the deep terrestrial subsurface.</title>
        <authorList>
            <person name="Abin C."/>
            <person name="Sankaranarayanan K."/>
            <person name="Garner C."/>
            <person name="Sindelar R."/>
            <person name="Kotary K."/>
            <person name="Garner R."/>
            <person name="Barclay S."/>
            <person name="Lawson P."/>
            <person name="Krumholz L."/>
        </authorList>
    </citation>
    <scope>NUCLEOTIDE SEQUENCE [LARGE SCALE GENOMIC DNA]</scope>
    <source>
        <strain evidence="9 10">WSC-6</strain>
    </source>
</reference>
<dbReference type="PANTHER" id="PTHR21624:SF1">
    <property type="entry name" value="ALKYLGLYCEROL MONOOXYGENASE"/>
    <property type="match status" value="1"/>
</dbReference>
<keyword evidence="2 7" id="KW-0812">Transmembrane</keyword>
<comment type="caution">
    <text evidence="9">The sequence shown here is derived from an EMBL/GenBank/DDBJ whole genome shotgun (WGS) entry which is preliminary data.</text>
</comment>
<keyword evidence="4" id="KW-0560">Oxidoreductase</keyword>
<feature type="domain" description="Fatty acid hydroxylase" evidence="8">
    <location>
        <begin position="27"/>
        <end position="161"/>
    </location>
</feature>
<keyword evidence="10" id="KW-1185">Reference proteome</keyword>
<evidence type="ECO:0000256" key="2">
    <source>
        <dbReference type="ARBA" id="ARBA00022692"/>
    </source>
</evidence>
<accession>A0ABT1UAN5</accession>